<gene>
    <name evidence="2" type="ORF">TPAB3V08_LOCUS3332</name>
</gene>
<evidence type="ECO:0000313" key="3">
    <source>
        <dbReference type="Proteomes" id="UP001153148"/>
    </source>
</evidence>
<protein>
    <submittedName>
        <fullName evidence="2">Uncharacterized protein</fullName>
    </submittedName>
</protein>
<evidence type="ECO:0000256" key="1">
    <source>
        <dbReference type="SAM" id="SignalP"/>
    </source>
</evidence>
<comment type="caution">
    <text evidence="2">The sequence shown here is derived from an EMBL/GenBank/DDBJ whole genome shotgun (WGS) entry which is preliminary data.</text>
</comment>
<feature type="chain" id="PRO_5046967356" evidence="1">
    <location>
        <begin position="20"/>
        <end position="347"/>
    </location>
</feature>
<organism evidence="2 3">
    <name type="scientific">Timema podura</name>
    <name type="common">Walking stick</name>
    <dbReference type="NCBI Taxonomy" id="61482"/>
    <lineage>
        <taxon>Eukaryota</taxon>
        <taxon>Metazoa</taxon>
        <taxon>Ecdysozoa</taxon>
        <taxon>Arthropoda</taxon>
        <taxon>Hexapoda</taxon>
        <taxon>Insecta</taxon>
        <taxon>Pterygota</taxon>
        <taxon>Neoptera</taxon>
        <taxon>Polyneoptera</taxon>
        <taxon>Phasmatodea</taxon>
        <taxon>Timematodea</taxon>
        <taxon>Timematoidea</taxon>
        <taxon>Timematidae</taxon>
        <taxon>Timema</taxon>
    </lineage>
</organism>
<feature type="signal peptide" evidence="1">
    <location>
        <begin position="1"/>
        <end position="19"/>
    </location>
</feature>
<proteinExistence type="predicted"/>
<reference evidence="2" key="1">
    <citation type="submission" date="2021-03" db="EMBL/GenBank/DDBJ databases">
        <authorList>
            <person name="Tran Van P."/>
        </authorList>
    </citation>
    <scope>NUCLEOTIDE SEQUENCE</scope>
</reference>
<dbReference type="EMBL" id="CAJPIN010003713">
    <property type="protein sequence ID" value="CAG2056340.1"/>
    <property type="molecule type" value="Genomic_DNA"/>
</dbReference>
<keyword evidence="3" id="KW-1185">Reference proteome</keyword>
<dbReference type="PROSITE" id="PS51257">
    <property type="entry name" value="PROKAR_LIPOPROTEIN"/>
    <property type="match status" value="1"/>
</dbReference>
<name>A0ABN7NKF5_TIMPD</name>
<accession>A0ABN7NKF5</accession>
<sequence>MTRAQIFTLGLLLTAPIFASCHCHCQNGGHFLSHVINYPLAYRGHTTVLAPSYGSHQGGCSIYSGAGIQGYYPKGHGPNYGRYYDTSYYPSDSSAEAAAAASTFTSNAGSSSATAASAASAARGSSGIISYSHGPKCDGYYGTSYYYPGSSAESASASASASSASTSNSGSSSVAEATATSAARGSSGSSSVAEATASSTARGSSGIISYSHGPKCGGYYDTSYNYPGSSAESAAASSASASNSDTTSAAAASANLQLHHLLPHQIQVHHLSQKPQHLQLLGVVVVLFPTVMDQNVGDITIPVTTTLVQALNLQLQALLLHQIQIPHLPQQHPLQLLLVEEEMPLLS</sequence>
<keyword evidence="1" id="KW-0732">Signal</keyword>
<dbReference type="Proteomes" id="UP001153148">
    <property type="component" value="Unassembled WGS sequence"/>
</dbReference>
<evidence type="ECO:0000313" key="2">
    <source>
        <dbReference type="EMBL" id="CAG2056340.1"/>
    </source>
</evidence>